<dbReference type="InterPro" id="IPR036097">
    <property type="entry name" value="HisK_dim/P_sf"/>
</dbReference>
<dbReference type="PROSITE" id="PS50109">
    <property type="entry name" value="HIS_KIN"/>
    <property type="match status" value="1"/>
</dbReference>
<dbReference type="PANTHER" id="PTHR43065">
    <property type="entry name" value="SENSOR HISTIDINE KINASE"/>
    <property type="match status" value="1"/>
</dbReference>
<evidence type="ECO:0000256" key="5">
    <source>
        <dbReference type="ARBA" id="ARBA00022519"/>
    </source>
</evidence>
<dbReference type="EMBL" id="QBKN01000011">
    <property type="protein sequence ID" value="PTX47735.1"/>
    <property type="molecule type" value="Genomic_DNA"/>
</dbReference>
<keyword evidence="21" id="KW-1185">Reference proteome</keyword>
<feature type="coiled-coil region" evidence="17">
    <location>
        <begin position="311"/>
        <end position="355"/>
    </location>
</feature>
<feature type="domain" description="Histidine kinase" evidence="19">
    <location>
        <begin position="364"/>
        <end position="576"/>
    </location>
</feature>
<dbReference type="EC" id="2.7.13.3" evidence="3"/>
<evidence type="ECO:0000256" key="4">
    <source>
        <dbReference type="ARBA" id="ARBA00022475"/>
    </source>
</evidence>
<dbReference type="SUPFAM" id="SSF47384">
    <property type="entry name" value="Homodimeric domain of signal transducing histidine kinase"/>
    <property type="match status" value="1"/>
</dbReference>
<feature type="transmembrane region" description="Helical" evidence="18">
    <location>
        <begin position="275"/>
        <end position="296"/>
    </location>
</feature>
<dbReference type="RefSeq" id="WP_107976120.1">
    <property type="nucleotide sequence ID" value="NZ_BMEZ01000013.1"/>
</dbReference>
<dbReference type="Pfam" id="PF02518">
    <property type="entry name" value="HATPase_c"/>
    <property type="match status" value="1"/>
</dbReference>
<keyword evidence="9" id="KW-0547">Nucleotide-binding</keyword>
<dbReference type="InterPro" id="IPR017055">
    <property type="entry name" value="Sig_transdc_His_kinase_DctB"/>
</dbReference>
<dbReference type="PIRSF" id="PIRSF036431">
    <property type="entry name" value="STHK_DctB"/>
    <property type="match status" value="1"/>
</dbReference>
<dbReference type="GO" id="GO:0005524">
    <property type="term" value="F:ATP binding"/>
    <property type="evidence" value="ECO:0007669"/>
    <property type="project" value="UniProtKB-KW"/>
</dbReference>
<evidence type="ECO:0000256" key="13">
    <source>
        <dbReference type="ARBA" id="ARBA00023012"/>
    </source>
</evidence>
<reference evidence="20 21" key="1">
    <citation type="submission" date="2018-04" db="EMBL/GenBank/DDBJ databases">
        <title>Genomic Encyclopedia of Archaeal and Bacterial Type Strains, Phase II (KMG-II): from individual species to whole genera.</title>
        <authorList>
            <person name="Goeker M."/>
        </authorList>
    </citation>
    <scope>NUCLEOTIDE SEQUENCE [LARGE SCALE GENOMIC DNA]</scope>
    <source>
        <strain evidence="20 21">DSM 29329</strain>
    </source>
</reference>
<evidence type="ECO:0000256" key="12">
    <source>
        <dbReference type="ARBA" id="ARBA00022989"/>
    </source>
</evidence>
<keyword evidence="6" id="KW-0597">Phosphoprotein</keyword>
<keyword evidence="4" id="KW-1003">Cell membrane</keyword>
<proteinExistence type="predicted"/>
<keyword evidence="17" id="KW-0175">Coiled coil</keyword>
<dbReference type="SUPFAM" id="SSF55874">
    <property type="entry name" value="ATPase domain of HSP90 chaperone/DNA topoisomerase II/histidine kinase"/>
    <property type="match status" value="1"/>
</dbReference>
<evidence type="ECO:0000256" key="17">
    <source>
        <dbReference type="SAM" id="Coils"/>
    </source>
</evidence>
<evidence type="ECO:0000256" key="3">
    <source>
        <dbReference type="ARBA" id="ARBA00012438"/>
    </source>
</evidence>
<evidence type="ECO:0000256" key="6">
    <source>
        <dbReference type="ARBA" id="ARBA00022553"/>
    </source>
</evidence>
<dbReference type="OrthoDB" id="7568856at2"/>
<evidence type="ECO:0000256" key="10">
    <source>
        <dbReference type="ARBA" id="ARBA00022777"/>
    </source>
</evidence>
<dbReference type="FunFam" id="1.10.287.130:FF:000049">
    <property type="entry name" value="C4-dicarboxylate transport sensor protein DctB"/>
    <property type="match status" value="1"/>
</dbReference>
<evidence type="ECO:0000256" key="8">
    <source>
        <dbReference type="ARBA" id="ARBA00022692"/>
    </source>
</evidence>
<dbReference type="InterPro" id="IPR003661">
    <property type="entry name" value="HisK_dim/P_dom"/>
</dbReference>
<evidence type="ECO:0000259" key="19">
    <source>
        <dbReference type="PROSITE" id="PS50109"/>
    </source>
</evidence>
<evidence type="ECO:0000256" key="18">
    <source>
        <dbReference type="SAM" id="Phobius"/>
    </source>
</evidence>
<evidence type="ECO:0000256" key="2">
    <source>
        <dbReference type="ARBA" id="ARBA00004429"/>
    </source>
</evidence>
<dbReference type="SMART" id="SM00387">
    <property type="entry name" value="HATPase_c"/>
    <property type="match status" value="1"/>
</dbReference>
<dbReference type="Pfam" id="PF00512">
    <property type="entry name" value="HisKA"/>
    <property type="match status" value="1"/>
</dbReference>
<keyword evidence="7" id="KW-0808">Transferase</keyword>
<comment type="function">
    <text evidence="15">Member of the two-component regulatory system DctB/DctD involved in the transport of C4-dicarboxylates. DctB functions as a membrane-associated protein kinase that phosphorylates DctD in response to environmental signals.</text>
</comment>
<evidence type="ECO:0000256" key="1">
    <source>
        <dbReference type="ARBA" id="ARBA00000085"/>
    </source>
</evidence>
<dbReference type="Gene3D" id="3.30.565.10">
    <property type="entry name" value="Histidine kinase-like ATPase, C-terminal domain"/>
    <property type="match status" value="1"/>
</dbReference>
<evidence type="ECO:0000256" key="15">
    <source>
        <dbReference type="ARBA" id="ARBA00059004"/>
    </source>
</evidence>
<dbReference type="InterPro" id="IPR036890">
    <property type="entry name" value="HATPase_C_sf"/>
</dbReference>
<evidence type="ECO:0000313" key="20">
    <source>
        <dbReference type="EMBL" id="PTX47735.1"/>
    </source>
</evidence>
<comment type="subcellular location">
    <subcellularLocation>
        <location evidence="2">Cell inner membrane</location>
        <topology evidence="2">Multi-pass membrane protein</topology>
    </subcellularLocation>
</comment>
<keyword evidence="11" id="KW-0067">ATP-binding</keyword>
<keyword evidence="12 18" id="KW-1133">Transmembrane helix</keyword>
<organism evidence="20 21">
    <name type="scientific">Allosediminivita pacifica</name>
    <dbReference type="NCBI Taxonomy" id="1267769"/>
    <lineage>
        <taxon>Bacteria</taxon>
        <taxon>Pseudomonadati</taxon>
        <taxon>Pseudomonadota</taxon>
        <taxon>Alphaproteobacteria</taxon>
        <taxon>Rhodobacterales</taxon>
        <taxon>Paracoccaceae</taxon>
        <taxon>Allosediminivita</taxon>
    </lineage>
</organism>
<sequence>MRRFPVPRAALAVFYLLTVALVSAGVWTYGRGQALEQVAARGAADLALASDRLVTQLTRYRETAVLMSDHPVLMALAGGGERGEAEALLLETVDKTSALAAYYAAPDGRVLASVSGAVPKNLAARPFFLRALDGALGAARDESSDPEARSFSFAAPSFGPGGRVLGVLVVVVDVARLEQDWRGAWPTVWFTDAGGEIFITNRSEMLGAQRVPEGLRERDGTLHGIGSDRVGGREVWSMEFGPYIPERALHLTMALPVVGLTAEALIDTSPARRIAWLQAATVAALCLFFGALLFLATERRRALAAANAVLEERVLARTRALQEANEALRREVVERQEAEAALKRAQGELVQAGKLSALGQMSAGISHELNQPLMAIRSYAENGAAFLDRGNTEKAVETLSRIGDMARRMGRIIQNLRAFARQESAPVGRVDLSQVLAGAVELTEARRREMGVSLDYAAPDGPVWVRGGEVRLGQVFVNLITNACDAMEGRDDRRLRMEVDGGARPEVRVADTGPGIEAPERIFDPFYTTKSVGGGEGLGLGLSISYGLVQSFGGTIRGLNAPEGGSVFTVVLEPWREEDAA</sequence>
<dbReference type="InterPro" id="IPR003594">
    <property type="entry name" value="HATPase_dom"/>
</dbReference>
<keyword evidence="10 20" id="KW-0418">Kinase</keyword>
<comment type="catalytic activity">
    <reaction evidence="1">
        <text>ATP + protein L-histidine = ADP + protein N-phospho-L-histidine.</text>
        <dbReference type="EC" id="2.7.13.3"/>
    </reaction>
</comment>
<name>A0A2T6AVA5_9RHOB</name>
<dbReference type="InterPro" id="IPR005467">
    <property type="entry name" value="His_kinase_dom"/>
</dbReference>
<dbReference type="InterPro" id="IPR004358">
    <property type="entry name" value="Sig_transdc_His_kin-like_C"/>
</dbReference>
<dbReference type="Gene3D" id="3.30.450.20">
    <property type="entry name" value="PAS domain"/>
    <property type="match status" value="1"/>
</dbReference>
<dbReference type="Proteomes" id="UP000244069">
    <property type="component" value="Unassembled WGS sequence"/>
</dbReference>
<dbReference type="GO" id="GO:0005886">
    <property type="term" value="C:plasma membrane"/>
    <property type="evidence" value="ECO:0007669"/>
    <property type="project" value="UniProtKB-SubCell"/>
</dbReference>
<dbReference type="CDD" id="cd00082">
    <property type="entry name" value="HisKA"/>
    <property type="match status" value="1"/>
</dbReference>
<evidence type="ECO:0000256" key="16">
    <source>
        <dbReference type="ARBA" id="ARBA00073143"/>
    </source>
</evidence>
<dbReference type="Gene3D" id="1.10.287.130">
    <property type="match status" value="1"/>
</dbReference>
<keyword evidence="8 18" id="KW-0812">Transmembrane</keyword>
<accession>A0A2T6AVA5</accession>
<gene>
    <name evidence="20" type="ORF">C8N44_11164</name>
</gene>
<protein>
    <recommendedName>
        <fullName evidence="16">C4-dicarboxylate transport sensor protein DctB</fullName>
        <ecNumber evidence="3">2.7.13.3</ecNumber>
    </recommendedName>
</protein>
<dbReference type="PRINTS" id="PR00344">
    <property type="entry name" value="BCTRLSENSOR"/>
</dbReference>
<evidence type="ECO:0000256" key="14">
    <source>
        <dbReference type="ARBA" id="ARBA00023136"/>
    </source>
</evidence>
<evidence type="ECO:0000313" key="21">
    <source>
        <dbReference type="Proteomes" id="UP000244069"/>
    </source>
</evidence>
<evidence type="ECO:0000256" key="9">
    <source>
        <dbReference type="ARBA" id="ARBA00022741"/>
    </source>
</evidence>
<dbReference type="SMART" id="SM00388">
    <property type="entry name" value="HisKA"/>
    <property type="match status" value="1"/>
</dbReference>
<comment type="caution">
    <text evidence="20">The sequence shown here is derived from an EMBL/GenBank/DDBJ whole genome shotgun (WGS) entry which is preliminary data.</text>
</comment>
<keyword evidence="5" id="KW-0997">Cell inner membrane</keyword>
<dbReference type="AlphaFoldDB" id="A0A2T6AVA5"/>
<dbReference type="GO" id="GO:0000155">
    <property type="term" value="F:phosphorelay sensor kinase activity"/>
    <property type="evidence" value="ECO:0007669"/>
    <property type="project" value="InterPro"/>
</dbReference>
<dbReference type="PANTHER" id="PTHR43065:SF46">
    <property type="entry name" value="C4-DICARBOXYLATE TRANSPORT SENSOR PROTEIN DCTB"/>
    <property type="match status" value="1"/>
</dbReference>
<keyword evidence="14 18" id="KW-0472">Membrane</keyword>
<keyword evidence="13" id="KW-0902">Two-component regulatory system</keyword>
<evidence type="ECO:0000256" key="7">
    <source>
        <dbReference type="ARBA" id="ARBA00022679"/>
    </source>
</evidence>
<evidence type="ECO:0000256" key="11">
    <source>
        <dbReference type="ARBA" id="ARBA00022840"/>
    </source>
</evidence>